<gene>
    <name evidence="1" type="ORF">Xedl_02442</name>
</gene>
<dbReference type="InterPro" id="IPR036170">
    <property type="entry name" value="YezG-like_sf"/>
</dbReference>
<comment type="caution">
    <text evidence="1">The sequence shown here is derived from an EMBL/GenBank/DDBJ whole genome shotgun (WGS) entry which is preliminary data.</text>
</comment>
<evidence type="ECO:0000313" key="1">
    <source>
        <dbReference type="EMBL" id="OKP02086.1"/>
    </source>
</evidence>
<keyword evidence="2" id="KW-1185">Reference proteome</keyword>
<name>A0A1Q5TPD1_9GAMM</name>
<dbReference type="AlphaFoldDB" id="A0A1Q5TPD1"/>
<accession>A0A1Q5TPD1</accession>
<dbReference type="EMBL" id="MKGQ01000017">
    <property type="protein sequence ID" value="OKP02086.1"/>
    <property type="molecule type" value="Genomic_DNA"/>
</dbReference>
<protein>
    <submittedName>
        <fullName evidence="1">Uncharacterized protein</fullName>
    </submittedName>
</protein>
<reference evidence="1 2" key="1">
    <citation type="submission" date="2016-09" db="EMBL/GenBank/DDBJ databases">
        <title>Xenorhabdus thuongxuanensis sp. nov. and Xenorhabdus eapokensis sp. nov., isolated from Steinernema species.</title>
        <authorList>
            <person name="Kaempfer P."/>
            <person name="Tobias N.J."/>
            <person name="Phan Ke L."/>
            <person name="Bode H.B."/>
            <person name="Glaeser S.P."/>
        </authorList>
    </citation>
    <scope>NUCLEOTIDE SEQUENCE [LARGE SCALE GENOMIC DNA]</scope>
    <source>
        <strain evidence="1 2">DL20</strain>
    </source>
</reference>
<dbReference type="Proteomes" id="UP000186268">
    <property type="component" value="Unassembled WGS sequence"/>
</dbReference>
<evidence type="ECO:0000313" key="2">
    <source>
        <dbReference type="Proteomes" id="UP000186268"/>
    </source>
</evidence>
<organism evidence="1 2">
    <name type="scientific">Xenorhabdus eapokensis</name>
    <dbReference type="NCBI Taxonomy" id="1873482"/>
    <lineage>
        <taxon>Bacteria</taxon>
        <taxon>Pseudomonadati</taxon>
        <taxon>Pseudomonadota</taxon>
        <taxon>Gammaproteobacteria</taxon>
        <taxon>Enterobacterales</taxon>
        <taxon>Morganellaceae</taxon>
        <taxon>Xenorhabdus</taxon>
    </lineage>
</organism>
<sequence>MLHNKIGQLLVDAGPEDAQKILVRATLSPEGDACEYEYDYIDNEGHEDWFLPDAHASYDLRLLLVELRKYYVENNLTNARPAWNGCLLIVDLKKMKINIEFKYED</sequence>
<dbReference type="SUPFAM" id="SSF160424">
    <property type="entry name" value="BH3703-like"/>
    <property type="match status" value="1"/>
</dbReference>
<proteinExistence type="predicted"/>